<evidence type="ECO:0000256" key="6">
    <source>
        <dbReference type="ARBA" id="ARBA00023136"/>
    </source>
</evidence>
<keyword evidence="4" id="KW-0735">Signal-anchor</keyword>
<dbReference type="Gene3D" id="3.50.4.10">
    <property type="entry name" value="Hepatocyte Growth Factor"/>
    <property type="match status" value="1"/>
</dbReference>
<protein>
    <recommendedName>
        <fullName evidence="8">Apple domain-containing protein</fullName>
    </recommendedName>
</protein>
<comment type="subcellular location">
    <subcellularLocation>
        <location evidence="1">Membrane</location>
        <topology evidence="1">Single-pass type II membrane protein</topology>
    </subcellularLocation>
</comment>
<comment type="caution">
    <text evidence="9">The sequence shown here is derived from an EMBL/GenBank/DDBJ whole genome shotgun (WGS) entry which is preliminary data.</text>
</comment>
<accession>A0ABR2WKR7</accession>
<keyword evidence="5 7" id="KW-1133">Transmembrane helix</keyword>
<keyword evidence="10" id="KW-1185">Reference proteome</keyword>
<keyword evidence="6 7" id="KW-0472">Membrane</keyword>
<dbReference type="InterPro" id="IPR003609">
    <property type="entry name" value="Pan_app"/>
</dbReference>
<comment type="similarity">
    <text evidence="2">Belongs to the glycosyltransferase 31 family. Beta3-Gal-T subfamily.</text>
</comment>
<evidence type="ECO:0000256" key="2">
    <source>
        <dbReference type="ARBA" id="ARBA00006462"/>
    </source>
</evidence>
<dbReference type="InterPro" id="IPR006740">
    <property type="entry name" value="DUF604"/>
</dbReference>
<dbReference type="SUPFAM" id="SSF57414">
    <property type="entry name" value="Hairpin loop containing domain-like"/>
    <property type="match status" value="1"/>
</dbReference>
<gene>
    <name evidence="9" type="ORF">K7432_012545</name>
</gene>
<dbReference type="Pfam" id="PF04646">
    <property type="entry name" value="DUF604"/>
    <property type="match status" value="1"/>
</dbReference>
<evidence type="ECO:0000256" key="7">
    <source>
        <dbReference type="SAM" id="Phobius"/>
    </source>
</evidence>
<evidence type="ECO:0000313" key="10">
    <source>
        <dbReference type="Proteomes" id="UP001479436"/>
    </source>
</evidence>
<sequence>MTSTQTVRLVFLILFFSLFFSLFYFFFYPIPFNPSSVNNLTSKSQSTIKQLQSSSEAYPEFAVAVKTGLEVVAERCAIQTNTFLRDVRNVILIAESSEVSLGDIPVYDVYTGTLNNPPKSRRSPEFETISHTKNTTHQLKRRDKDGVVVNQESIGWKLDAHKNLPGMRLLYEKFPLAEWYIMIDDDTYMFFDNLRDRIKSLKLDPSKPHYLGLSSVFTGCDGIQHFGDGPNFAHGGSGIVVSSGAMKKMLKIVESCIDRYRDCWAGDIRLALCLRDAGVLITPQVDFNGAPPNMKFPFLEQNPCTRPITFHHLLPQQIQLLYETEKKMNGFVTYSDVMDRYKHLNHNAANKLVRLGGDYEEVNTTHMDECRSRCERDSRCISWSFANGLCNLKDTHPGNTDVEDVEAFSNVYPMRYTCTKRRK</sequence>
<dbReference type="EMBL" id="JASJQH010001105">
    <property type="protein sequence ID" value="KAK9762062.1"/>
    <property type="molecule type" value="Genomic_DNA"/>
</dbReference>
<dbReference type="PANTHER" id="PTHR23033:SF47">
    <property type="entry name" value="APPLE DOMAIN-CONTAINING PROTEIN-RELATED"/>
    <property type="match status" value="1"/>
</dbReference>
<evidence type="ECO:0000256" key="3">
    <source>
        <dbReference type="ARBA" id="ARBA00022692"/>
    </source>
</evidence>
<dbReference type="Pfam" id="PF14295">
    <property type="entry name" value="PAN_4"/>
    <property type="match status" value="1"/>
</dbReference>
<evidence type="ECO:0000259" key="8">
    <source>
        <dbReference type="Pfam" id="PF14295"/>
    </source>
</evidence>
<dbReference type="InterPro" id="IPR026050">
    <property type="entry name" value="C1GALT1/C1GALT1_chp1"/>
</dbReference>
<feature type="transmembrane region" description="Helical" evidence="7">
    <location>
        <begin position="7"/>
        <end position="27"/>
    </location>
</feature>
<evidence type="ECO:0000313" key="9">
    <source>
        <dbReference type="EMBL" id="KAK9762062.1"/>
    </source>
</evidence>
<dbReference type="Gene3D" id="3.90.550.50">
    <property type="match status" value="1"/>
</dbReference>
<evidence type="ECO:0000256" key="5">
    <source>
        <dbReference type="ARBA" id="ARBA00022989"/>
    </source>
</evidence>
<feature type="domain" description="Apple" evidence="8">
    <location>
        <begin position="356"/>
        <end position="389"/>
    </location>
</feature>
<name>A0ABR2WKR7_9FUNG</name>
<evidence type="ECO:0000256" key="1">
    <source>
        <dbReference type="ARBA" id="ARBA00004606"/>
    </source>
</evidence>
<keyword evidence="3 7" id="KW-0812">Transmembrane</keyword>
<proteinExistence type="inferred from homology"/>
<reference evidence="9 10" key="1">
    <citation type="submission" date="2023-04" db="EMBL/GenBank/DDBJ databases">
        <title>Genome of Basidiobolus ranarum AG-B5.</title>
        <authorList>
            <person name="Stajich J.E."/>
            <person name="Carter-House D."/>
            <person name="Gryganskyi A."/>
        </authorList>
    </citation>
    <scope>NUCLEOTIDE SEQUENCE [LARGE SCALE GENOMIC DNA]</scope>
    <source>
        <strain evidence="9 10">AG-B5</strain>
    </source>
</reference>
<dbReference type="PANTHER" id="PTHR23033">
    <property type="entry name" value="BETA1,3-GALACTOSYLTRANSFERASE"/>
    <property type="match status" value="1"/>
</dbReference>
<organism evidence="9 10">
    <name type="scientific">Basidiobolus ranarum</name>
    <dbReference type="NCBI Taxonomy" id="34480"/>
    <lineage>
        <taxon>Eukaryota</taxon>
        <taxon>Fungi</taxon>
        <taxon>Fungi incertae sedis</taxon>
        <taxon>Zoopagomycota</taxon>
        <taxon>Entomophthoromycotina</taxon>
        <taxon>Basidiobolomycetes</taxon>
        <taxon>Basidiobolales</taxon>
        <taxon>Basidiobolaceae</taxon>
        <taxon>Basidiobolus</taxon>
    </lineage>
</organism>
<dbReference type="Proteomes" id="UP001479436">
    <property type="component" value="Unassembled WGS sequence"/>
</dbReference>
<evidence type="ECO:0000256" key="4">
    <source>
        <dbReference type="ARBA" id="ARBA00022968"/>
    </source>
</evidence>